<protein>
    <submittedName>
        <fullName evidence="2">Uncharacterized protein</fullName>
    </submittedName>
</protein>
<dbReference type="RefSeq" id="WP_381528378.1">
    <property type="nucleotide sequence ID" value="NZ_JBHULN010000030.1"/>
</dbReference>
<sequence length="90" mass="9616">MENQTNQNTPDQPDDQVDGVYDKPGLGHSGTENDDKRSVPKDGPSGENTKNNGERGGGLWTSGGKVTAGTPYHGEYGKPKPDREATTEDE</sequence>
<feature type="compositionally biased region" description="Basic and acidic residues" evidence="1">
    <location>
        <begin position="31"/>
        <end position="40"/>
    </location>
</feature>
<accession>A0ABW5MDS7</accession>
<comment type="caution">
    <text evidence="2">The sequence shown here is derived from an EMBL/GenBank/DDBJ whole genome shotgun (WGS) entry which is preliminary data.</text>
</comment>
<feature type="compositionally biased region" description="Polar residues" evidence="1">
    <location>
        <begin position="1"/>
        <end position="11"/>
    </location>
</feature>
<feature type="region of interest" description="Disordered" evidence="1">
    <location>
        <begin position="1"/>
        <end position="90"/>
    </location>
</feature>
<dbReference type="EMBL" id="JBHULN010000030">
    <property type="protein sequence ID" value="MFD2574532.1"/>
    <property type="molecule type" value="Genomic_DNA"/>
</dbReference>
<reference evidence="3" key="1">
    <citation type="journal article" date="2019" name="Int. J. Syst. Evol. Microbiol.">
        <title>The Global Catalogue of Microorganisms (GCM) 10K type strain sequencing project: providing services to taxonomists for standard genome sequencing and annotation.</title>
        <authorList>
            <consortium name="The Broad Institute Genomics Platform"/>
            <consortium name="The Broad Institute Genome Sequencing Center for Infectious Disease"/>
            <person name="Wu L."/>
            <person name="Ma J."/>
        </authorList>
    </citation>
    <scope>NUCLEOTIDE SEQUENCE [LARGE SCALE GENOMIC DNA]</scope>
    <source>
        <strain evidence="3">KCTC 42805</strain>
    </source>
</reference>
<gene>
    <name evidence="2" type="ORF">ACFSUS_28110</name>
</gene>
<feature type="compositionally biased region" description="Basic and acidic residues" evidence="1">
    <location>
        <begin position="75"/>
        <end position="90"/>
    </location>
</feature>
<evidence type="ECO:0000313" key="3">
    <source>
        <dbReference type="Proteomes" id="UP001597469"/>
    </source>
</evidence>
<name>A0ABW5MDS7_9BACT</name>
<proteinExistence type="predicted"/>
<organism evidence="2 3">
    <name type="scientific">Spirosoma soli</name>
    <dbReference type="NCBI Taxonomy" id="1770529"/>
    <lineage>
        <taxon>Bacteria</taxon>
        <taxon>Pseudomonadati</taxon>
        <taxon>Bacteroidota</taxon>
        <taxon>Cytophagia</taxon>
        <taxon>Cytophagales</taxon>
        <taxon>Cytophagaceae</taxon>
        <taxon>Spirosoma</taxon>
    </lineage>
</organism>
<evidence type="ECO:0000313" key="2">
    <source>
        <dbReference type="EMBL" id="MFD2574532.1"/>
    </source>
</evidence>
<evidence type="ECO:0000256" key="1">
    <source>
        <dbReference type="SAM" id="MobiDB-lite"/>
    </source>
</evidence>
<dbReference type="Proteomes" id="UP001597469">
    <property type="component" value="Unassembled WGS sequence"/>
</dbReference>
<keyword evidence="3" id="KW-1185">Reference proteome</keyword>